<gene>
    <name evidence="5" type="ORF">ACFFU9_15140</name>
</gene>
<keyword evidence="6" id="KW-1185">Reference proteome</keyword>
<dbReference type="InterPro" id="IPR052021">
    <property type="entry name" value="Type-I_RS_S_subunit"/>
</dbReference>
<dbReference type="Gene3D" id="3.90.220.20">
    <property type="entry name" value="DNA methylase specificity domains"/>
    <property type="match status" value="2"/>
</dbReference>
<dbReference type="EMBL" id="JBHMFC010000103">
    <property type="protein sequence ID" value="MFB9058078.1"/>
    <property type="molecule type" value="Genomic_DNA"/>
</dbReference>
<dbReference type="RefSeq" id="WP_379862320.1">
    <property type="nucleotide sequence ID" value="NZ_JBHMFC010000103.1"/>
</dbReference>
<keyword evidence="5" id="KW-0540">Nuclease</keyword>
<evidence type="ECO:0000313" key="6">
    <source>
        <dbReference type="Proteomes" id="UP001589585"/>
    </source>
</evidence>
<organism evidence="5 6">
    <name type="scientific">Mariniflexile ostreae</name>
    <dbReference type="NCBI Taxonomy" id="1520892"/>
    <lineage>
        <taxon>Bacteria</taxon>
        <taxon>Pseudomonadati</taxon>
        <taxon>Bacteroidota</taxon>
        <taxon>Flavobacteriia</taxon>
        <taxon>Flavobacteriales</taxon>
        <taxon>Flavobacteriaceae</taxon>
        <taxon>Mariniflexile</taxon>
    </lineage>
</organism>
<dbReference type="Proteomes" id="UP001589585">
    <property type="component" value="Unassembled WGS sequence"/>
</dbReference>
<feature type="domain" description="Type I restriction modification DNA specificity" evidence="4">
    <location>
        <begin position="224"/>
        <end position="386"/>
    </location>
</feature>
<sequence length="419" mass="48482">MSERIETELGLLPKDWDLVPLGDLLYIKGRIGWKGLKKSEYIQEGYAIINGEQIKNDEVNWATVGRIPKERYDESPEIMLQQDDILMTKDGTIGKIAYVDKLPEPATVASGVFVIRQNSEKLNQRYLYNYFRSHFFKHLIKSRTEGSVIPHLYQRDFKEMLIPLPNPKEQETIADTLFSISRKIKNLESTNETLYNLANIIFEENIKLDNESDNSISTEIGLIPSNWQVVKLIDCLTILIDNRGKTPVYVDEGIPALSAKFVKGGEIIRQHQMNYVSQELWEASEKLQERDIIMTSEAPLGELYFVLGNTNYYPAQRVYTLRTDKAILPSEYLYLWLNSRYGKYLVSRRGSGSTVQGIKQSELKLVEVLIPDEKTIERLTPIFQDIFKKRQINFDEIKTLKHLRKTLLPRLLSGEIRLD</sequence>
<proteinExistence type="inferred from homology"/>
<evidence type="ECO:0000256" key="2">
    <source>
        <dbReference type="ARBA" id="ARBA00022747"/>
    </source>
</evidence>
<comment type="similarity">
    <text evidence="1">Belongs to the type-I restriction system S methylase family.</text>
</comment>
<protein>
    <submittedName>
        <fullName evidence="5">Restriction endonuclease subunit S</fullName>
        <ecNumber evidence="5">3.1.21.-</ecNumber>
    </submittedName>
</protein>
<dbReference type="InterPro" id="IPR000055">
    <property type="entry name" value="Restrct_endonuc_typeI_TRD"/>
</dbReference>
<dbReference type="Pfam" id="PF01420">
    <property type="entry name" value="Methylase_S"/>
    <property type="match status" value="2"/>
</dbReference>
<feature type="domain" description="Type I restriction modification DNA specificity" evidence="4">
    <location>
        <begin position="13"/>
        <end position="192"/>
    </location>
</feature>
<dbReference type="GO" id="GO:0016787">
    <property type="term" value="F:hydrolase activity"/>
    <property type="evidence" value="ECO:0007669"/>
    <property type="project" value="UniProtKB-KW"/>
</dbReference>
<dbReference type="GO" id="GO:0004519">
    <property type="term" value="F:endonuclease activity"/>
    <property type="evidence" value="ECO:0007669"/>
    <property type="project" value="UniProtKB-KW"/>
</dbReference>
<comment type="caution">
    <text evidence="5">The sequence shown here is derived from an EMBL/GenBank/DDBJ whole genome shotgun (WGS) entry which is preliminary data.</text>
</comment>
<evidence type="ECO:0000259" key="4">
    <source>
        <dbReference type="Pfam" id="PF01420"/>
    </source>
</evidence>
<dbReference type="PANTHER" id="PTHR30408:SF12">
    <property type="entry name" value="TYPE I RESTRICTION ENZYME MJAVIII SPECIFICITY SUBUNIT"/>
    <property type="match status" value="1"/>
</dbReference>
<dbReference type="SUPFAM" id="SSF116734">
    <property type="entry name" value="DNA methylase specificity domain"/>
    <property type="match status" value="2"/>
</dbReference>
<keyword evidence="5" id="KW-0255">Endonuclease</keyword>
<evidence type="ECO:0000313" key="5">
    <source>
        <dbReference type="EMBL" id="MFB9058078.1"/>
    </source>
</evidence>
<evidence type="ECO:0000256" key="1">
    <source>
        <dbReference type="ARBA" id="ARBA00010923"/>
    </source>
</evidence>
<name>A0ABV5FF50_9FLAO</name>
<keyword evidence="2" id="KW-0680">Restriction system</keyword>
<reference evidence="5 6" key="1">
    <citation type="submission" date="2024-09" db="EMBL/GenBank/DDBJ databases">
        <authorList>
            <person name="Sun Q."/>
            <person name="Mori K."/>
        </authorList>
    </citation>
    <scope>NUCLEOTIDE SEQUENCE [LARGE SCALE GENOMIC DNA]</scope>
    <source>
        <strain evidence="5 6">CECT 8622</strain>
    </source>
</reference>
<accession>A0ABV5FF50</accession>
<dbReference type="InterPro" id="IPR044946">
    <property type="entry name" value="Restrct_endonuc_typeI_TRD_sf"/>
</dbReference>
<evidence type="ECO:0000256" key="3">
    <source>
        <dbReference type="ARBA" id="ARBA00023125"/>
    </source>
</evidence>
<dbReference type="PANTHER" id="PTHR30408">
    <property type="entry name" value="TYPE-1 RESTRICTION ENZYME ECOKI SPECIFICITY PROTEIN"/>
    <property type="match status" value="1"/>
</dbReference>
<dbReference type="EC" id="3.1.21.-" evidence="5"/>
<keyword evidence="3" id="KW-0238">DNA-binding</keyword>
<keyword evidence="5" id="KW-0378">Hydrolase</keyword>